<gene>
    <name evidence="1" type="ORF">A3D67_04205</name>
</gene>
<organism evidence="1 2">
    <name type="scientific">Candidatus Lloydbacteria bacterium RIFCSPHIGHO2_02_FULL_51_22</name>
    <dbReference type="NCBI Taxonomy" id="1798663"/>
    <lineage>
        <taxon>Bacteria</taxon>
        <taxon>Candidatus Lloydiibacteriota</taxon>
    </lineage>
</organism>
<dbReference type="AlphaFoldDB" id="A0A1G2DHY5"/>
<sequence length="78" mass="9602">MFKKTWRRVLFKGTLLLLPRFLRRRIGLRRTEKVKILKRIFTLPLARRNKFPLEITREQTVALYRRMPEKEIVSYNEA</sequence>
<accession>A0A1G2DHY5</accession>
<proteinExistence type="predicted"/>
<evidence type="ECO:0000313" key="2">
    <source>
        <dbReference type="Proteomes" id="UP000178099"/>
    </source>
</evidence>
<comment type="caution">
    <text evidence="1">The sequence shown here is derived from an EMBL/GenBank/DDBJ whole genome shotgun (WGS) entry which is preliminary data.</text>
</comment>
<dbReference type="EMBL" id="MHLN01000003">
    <property type="protein sequence ID" value="OGZ12581.1"/>
    <property type="molecule type" value="Genomic_DNA"/>
</dbReference>
<dbReference type="Proteomes" id="UP000178099">
    <property type="component" value="Unassembled WGS sequence"/>
</dbReference>
<protein>
    <submittedName>
        <fullName evidence="1">Uncharacterized protein</fullName>
    </submittedName>
</protein>
<name>A0A1G2DHY5_9BACT</name>
<reference evidence="1 2" key="1">
    <citation type="journal article" date="2016" name="Nat. Commun.">
        <title>Thousands of microbial genomes shed light on interconnected biogeochemical processes in an aquifer system.</title>
        <authorList>
            <person name="Anantharaman K."/>
            <person name="Brown C.T."/>
            <person name="Hug L.A."/>
            <person name="Sharon I."/>
            <person name="Castelle C.J."/>
            <person name="Probst A.J."/>
            <person name="Thomas B.C."/>
            <person name="Singh A."/>
            <person name="Wilkins M.J."/>
            <person name="Karaoz U."/>
            <person name="Brodie E.L."/>
            <person name="Williams K.H."/>
            <person name="Hubbard S.S."/>
            <person name="Banfield J.F."/>
        </authorList>
    </citation>
    <scope>NUCLEOTIDE SEQUENCE [LARGE SCALE GENOMIC DNA]</scope>
</reference>
<evidence type="ECO:0000313" key="1">
    <source>
        <dbReference type="EMBL" id="OGZ12581.1"/>
    </source>
</evidence>